<protein>
    <submittedName>
        <fullName evidence="2">Uncharacterized protein</fullName>
    </submittedName>
</protein>
<feature type="compositionally biased region" description="Pro residues" evidence="1">
    <location>
        <begin position="88"/>
        <end position="100"/>
    </location>
</feature>
<accession>A0A2A4JVI9</accession>
<feature type="region of interest" description="Disordered" evidence="1">
    <location>
        <begin position="296"/>
        <end position="376"/>
    </location>
</feature>
<reference evidence="2" key="1">
    <citation type="submission" date="2017-09" db="EMBL/GenBank/DDBJ databases">
        <title>Contemporary evolution of a Lepidopteran species, Heliothis virescens, in response to modern agricultural practices.</title>
        <authorList>
            <person name="Fritz M.L."/>
            <person name="Deyonke A.M."/>
            <person name="Papanicolaou A."/>
            <person name="Micinski S."/>
            <person name="Westbrook J."/>
            <person name="Gould F."/>
        </authorList>
    </citation>
    <scope>NUCLEOTIDE SEQUENCE [LARGE SCALE GENOMIC DNA]</scope>
    <source>
        <strain evidence="2">HvINT-</strain>
        <tissue evidence="2">Whole body</tissue>
    </source>
</reference>
<gene>
    <name evidence="2" type="ORF">B5V51_11567</name>
</gene>
<feature type="compositionally biased region" description="Low complexity" evidence="1">
    <location>
        <begin position="33"/>
        <end position="45"/>
    </location>
</feature>
<dbReference type="PANTHER" id="PTHR34239">
    <property type="entry name" value="APPLE DOMAIN-CONTAINING PROTEIN"/>
    <property type="match status" value="1"/>
</dbReference>
<feature type="region of interest" description="Disordered" evidence="1">
    <location>
        <begin position="78"/>
        <end position="111"/>
    </location>
</feature>
<feature type="compositionally biased region" description="Low complexity" evidence="1">
    <location>
        <begin position="357"/>
        <end position="367"/>
    </location>
</feature>
<evidence type="ECO:0000256" key="1">
    <source>
        <dbReference type="SAM" id="MobiDB-lite"/>
    </source>
</evidence>
<name>A0A2A4JVI9_HELVI</name>
<organism evidence="2">
    <name type="scientific">Heliothis virescens</name>
    <name type="common">Tobacco budworm moth</name>
    <dbReference type="NCBI Taxonomy" id="7102"/>
    <lineage>
        <taxon>Eukaryota</taxon>
        <taxon>Metazoa</taxon>
        <taxon>Ecdysozoa</taxon>
        <taxon>Arthropoda</taxon>
        <taxon>Hexapoda</taxon>
        <taxon>Insecta</taxon>
        <taxon>Pterygota</taxon>
        <taxon>Neoptera</taxon>
        <taxon>Endopterygota</taxon>
        <taxon>Lepidoptera</taxon>
        <taxon>Glossata</taxon>
        <taxon>Ditrysia</taxon>
        <taxon>Noctuoidea</taxon>
        <taxon>Noctuidae</taxon>
        <taxon>Heliothinae</taxon>
        <taxon>Heliothis</taxon>
    </lineage>
</organism>
<feature type="region of interest" description="Disordered" evidence="1">
    <location>
        <begin position="23"/>
        <end position="64"/>
    </location>
</feature>
<dbReference type="EMBL" id="NWSH01000586">
    <property type="protein sequence ID" value="PCG75493.1"/>
    <property type="molecule type" value="Genomic_DNA"/>
</dbReference>
<dbReference type="AlphaFoldDB" id="A0A2A4JVI9"/>
<proteinExistence type="predicted"/>
<sequence length="376" mass="42088">MPKRKGSRSREDDINHYRKKIKRLERKIRERQSSVCESASKSASEPEQDVFLLDEEYGADTPALRPDDWLLDWAESEVVPENSGNVPEPEPGPSTAPEVPPQEHTTASDPNTAELDSEILEILGDDPSNSNTYGPEIRTELANRLLHVTQQGLSKEQRKNLTSRYLLPKNCAQMDAPKLNLEIKAAILEAAIKRDKGIETKQKQMSSAIACLSEIINSQLNSASKNSELLQKLMDVSRILCDLQHADSITRRNFILFALKNDMKEHLKNTQVDTFLFGENLPDTLRSARAVNKSGIELKADSNNKPANRKGTATRPLNRKGPPQSRRPPVGTGPPTPRNREPAASRAPYPPPPTHQQPPHAHSSRTSSRPHPRRRY</sequence>
<dbReference type="PANTHER" id="PTHR34239:SF2">
    <property type="entry name" value="TRANSPOSABLE ELEMENT P TRANSPOSASE_THAP9 CONSERVED DOMAIN-CONTAINING PROTEIN"/>
    <property type="match status" value="1"/>
</dbReference>
<comment type="caution">
    <text evidence="2">The sequence shown here is derived from an EMBL/GenBank/DDBJ whole genome shotgun (WGS) entry which is preliminary data.</text>
</comment>
<feature type="compositionally biased region" description="Acidic residues" evidence="1">
    <location>
        <begin position="46"/>
        <end position="58"/>
    </location>
</feature>
<evidence type="ECO:0000313" key="2">
    <source>
        <dbReference type="EMBL" id="PCG75493.1"/>
    </source>
</evidence>